<evidence type="ECO:0000313" key="4">
    <source>
        <dbReference type="Proteomes" id="UP000245802"/>
    </source>
</evidence>
<dbReference type="Pfam" id="PF13592">
    <property type="entry name" value="HTH_33"/>
    <property type="match status" value="1"/>
</dbReference>
<accession>A0A2Z3GWJ4</accession>
<evidence type="ECO:0000259" key="1">
    <source>
        <dbReference type="Pfam" id="PF13358"/>
    </source>
</evidence>
<dbReference type="InterPro" id="IPR036397">
    <property type="entry name" value="RNaseH_sf"/>
</dbReference>
<evidence type="ECO:0000313" key="3">
    <source>
        <dbReference type="EMBL" id="AWM38809.1"/>
    </source>
</evidence>
<gene>
    <name evidence="3" type="ORF">C1280_18650</name>
</gene>
<dbReference type="AlphaFoldDB" id="A0A2Z3GWJ4"/>
<reference evidence="3 4" key="1">
    <citation type="submission" date="2018-01" db="EMBL/GenBank/DDBJ databases">
        <title>G. obscuriglobus.</title>
        <authorList>
            <person name="Franke J."/>
            <person name="Blomberg W."/>
            <person name="Selmecki A."/>
        </authorList>
    </citation>
    <scope>NUCLEOTIDE SEQUENCE [LARGE SCALE GENOMIC DNA]</scope>
    <source>
        <strain evidence="3 4">DSM 5831</strain>
    </source>
</reference>
<dbReference type="Proteomes" id="UP000245802">
    <property type="component" value="Chromosome"/>
</dbReference>
<name>A0A2Z3GWJ4_9BACT</name>
<dbReference type="KEGG" id="gog:C1280_18650"/>
<feature type="domain" description="Tc1-like transposase DDE" evidence="1">
    <location>
        <begin position="123"/>
        <end position="268"/>
    </location>
</feature>
<organism evidence="3 4">
    <name type="scientific">Gemmata obscuriglobus</name>
    <dbReference type="NCBI Taxonomy" id="114"/>
    <lineage>
        <taxon>Bacteria</taxon>
        <taxon>Pseudomonadati</taxon>
        <taxon>Planctomycetota</taxon>
        <taxon>Planctomycetia</taxon>
        <taxon>Gemmatales</taxon>
        <taxon>Gemmataceae</taxon>
        <taxon>Gemmata</taxon>
    </lineage>
</organism>
<dbReference type="Gene3D" id="3.30.420.10">
    <property type="entry name" value="Ribonuclease H-like superfamily/Ribonuclease H"/>
    <property type="match status" value="1"/>
</dbReference>
<keyword evidence="4" id="KW-1185">Reference proteome</keyword>
<feature type="domain" description="Winged helix-turn helix" evidence="2">
    <location>
        <begin position="49"/>
        <end position="105"/>
    </location>
</feature>
<protein>
    <submittedName>
        <fullName evidence="3">Transposase</fullName>
    </submittedName>
</protein>
<evidence type="ECO:0000259" key="2">
    <source>
        <dbReference type="Pfam" id="PF13592"/>
    </source>
</evidence>
<dbReference type="GO" id="GO:0003676">
    <property type="term" value="F:nucleic acid binding"/>
    <property type="evidence" value="ECO:0007669"/>
    <property type="project" value="InterPro"/>
</dbReference>
<proteinExistence type="predicted"/>
<sequence>MSRWVRAARTSGGVAAKVHPGPTPGLTDDDLKRLAELLLQGAKAHGWHNQLWTAARVARLIEHEFHIRYHPEHVREILKRQLGWTSQKPRRKARERNDKEVARWVGDEFPRIVRDAFRRTAHLVFLDESGFFLTPTVRRTLAPRGKTPVLTGWDRRDRLSAIRAITVSPVVARPNLFFEVFDHTVHAEQVVAFLADLHRRLGPLTVVWDRGAIHDKSGCVRAWLAGHPGVVTEKFPGYAPDLNPDEGVWGWTKYGRLSNLAANDTDELWDHVIDELGTAKSSPNLLKAFIREARLPSLSMAAK</sequence>
<dbReference type="EMBL" id="CP025958">
    <property type="protein sequence ID" value="AWM38809.1"/>
    <property type="molecule type" value="Genomic_DNA"/>
</dbReference>
<dbReference type="InterPro" id="IPR038717">
    <property type="entry name" value="Tc1-like_DDE_dom"/>
</dbReference>
<dbReference type="InterPro" id="IPR025959">
    <property type="entry name" value="Winged_HTH_dom"/>
</dbReference>
<dbReference type="NCBIfam" id="NF033545">
    <property type="entry name" value="transpos_IS630"/>
    <property type="match status" value="1"/>
</dbReference>
<dbReference type="Pfam" id="PF13358">
    <property type="entry name" value="DDE_3"/>
    <property type="match status" value="1"/>
</dbReference>
<dbReference type="InterPro" id="IPR047655">
    <property type="entry name" value="Transpos_IS630-like"/>
</dbReference>